<evidence type="ECO:0000259" key="5">
    <source>
        <dbReference type="Pfam" id="PF13193"/>
    </source>
</evidence>
<accession>A0A917SYN9</accession>
<dbReference type="GO" id="GO:0006631">
    <property type="term" value="P:fatty acid metabolic process"/>
    <property type="evidence" value="ECO:0007669"/>
    <property type="project" value="TreeGrafter"/>
</dbReference>
<feature type="domain" description="AMP-dependent synthetase/ligase" evidence="4">
    <location>
        <begin position="18"/>
        <end position="94"/>
    </location>
</feature>
<sequence>MSLDTGAGPARNVADLLRRAAAAAGRRPAVLEADRAVGWQDLDRAADAGARQLSGAGLSPGDRVVVALPTGADIAAVLFAVARAGLVAVPVPPDGVDLTAVAGRVDAAAVVAADPPPGPVGVRPADVGRWWQAAAEPGEPPGAGSPGGPAAAAGQRLPDRDPVAAGAAEAATGGEDLAVLARAASGDAPVMLSHRALLAAVDAIGRMPGLRLRADDRAIAVLPLHHLAGWVTAFLPLCGVGAALVVPDHDPASGPWIDAVVSTIRTQRVTVVPAAPGLYRRLRDAPDVERALAPVRLMTSGAAPLDPGDAAGVRALTGQPVWEGYGIAESASVVSSSLMTAAPHPGSVGRPLPGVELRIVGDDDEDLEPAAGPPRAGEPDGDVVLDAFSSGEVGRIAVRGATLFSGYWPDGAGGPGEDGWFVTGDVGYLDDRGELHLVDRVGESLQVAGFTVYPREVEDVLTHHPYVRDAAVVGVPDRAGESVLAVLVAERGTRPTPADLDEFVAERLPVFKRPVRYRLVDRLPRTPVGRVDRDAVRRAYLADPDPGVTSAPRLAAGEPAEAVPPVTAPPGRLGTRLPAAGSPGRRSVQDSDEDMF</sequence>
<feature type="compositionally biased region" description="Low complexity" evidence="3">
    <location>
        <begin position="555"/>
        <end position="571"/>
    </location>
</feature>
<evidence type="ECO:0000256" key="3">
    <source>
        <dbReference type="SAM" id="MobiDB-lite"/>
    </source>
</evidence>
<dbReference type="RefSeq" id="WP_188941924.1">
    <property type="nucleotide sequence ID" value="NZ_BMNA01000004.1"/>
</dbReference>
<organism evidence="6 7">
    <name type="scientific">Nakamurella endophytica</name>
    <dbReference type="NCBI Taxonomy" id="1748367"/>
    <lineage>
        <taxon>Bacteria</taxon>
        <taxon>Bacillati</taxon>
        <taxon>Actinomycetota</taxon>
        <taxon>Actinomycetes</taxon>
        <taxon>Nakamurellales</taxon>
        <taxon>Nakamurellaceae</taxon>
        <taxon>Nakamurella</taxon>
    </lineage>
</organism>
<gene>
    <name evidence="6" type="primary">fadD</name>
    <name evidence="6" type="ORF">GCM10011594_25370</name>
</gene>
<evidence type="ECO:0000256" key="1">
    <source>
        <dbReference type="ARBA" id="ARBA00006432"/>
    </source>
</evidence>
<evidence type="ECO:0000313" key="7">
    <source>
        <dbReference type="Proteomes" id="UP000655208"/>
    </source>
</evidence>
<proteinExistence type="inferred from homology"/>
<dbReference type="InterPro" id="IPR000873">
    <property type="entry name" value="AMP-dep_synth/lig_dom"/>
</dbReference>
<dbReference type="AlphaFoldDB" id="A0A917SYN9"/>
<name>A0A917SYN9_9ACTN</name>
<keyword evidence="7" id="KW-1185">Reference proteome</keyword>
<dbReference type="InterPro" id="IPR045851">
    <property type="entry name" value="AMP-bd_C_sf"/>
</dbReference>
<comment type="caution">
    <text evidence="6">The sequence shown here is derived from an EMBL/GenBank/DDBJ whole genome shotgun (WGS) entry which is preliminary data.</text>
</comment>
<dbReference type="Gene3D" id="3.40.50.12780">
    <property type="entry name" value="N-terminal domain of ligase-like"/>
    <property type="match status" value="1"/>
</dbReference>
<feature type="domain" description="AMP-dependent synthetase/ligase" evidence="4">
    <location>
        <begin position="190"/>
        <end position="408"/>
    </location>
</feature>
<evidence type="ECO:0000259" key="4">
    <source>
        <dbReference type="Pfam" id="PF00501"/>
    </source>
</evidence>
<dbReference type="Gene3D" id="3.30.300.30">
    <property type="match status" value="1"/>
</dbReference>
<evidence type="ECO:0000256" key="2">
    <source>
        <dbReference type="ARBA" id="ARBA00022598"/>
    </source>
</evidence>
<comment type="similarity">
    <text evidence="1">Belongs to the ATP-dependent AMP-binding enzyme family.</text>
</comment>
<evidence type="ECO:0000313" key="6">
    <source>
        <dbReference type="EMBL" id="GGM04077.1"/>
    </source>
</evidence>
<dbReference type="SUPFAM" id="SSF56801">
    <property type="entry name" value="Acetyl-CoA synthetase-like"/>
    <property type="match status" value="1"/>
</dbReference>
<dbReference type="InterPro" id="IPR025110">
    <property type="entry name" value="AMP-bd_C"/>
</dbReference>
<dbReference type="Pfam" id="PF13193">
    <property type="entry name" value="AMP-binding_C"/>
    <property type="match status" value="1"/>
</dbReference>
<dbReference type="Pfam" id="PF00501">
    <property type="entry name" value="AMP-binding"/>
    <property type="match status" value="2"/>
</dbReference>
<protein>
    <submittedName>
        <fullName evidence="6">Long-chain acyl-CoA synthetase</fullName>
    </submittedName>
</protein>
<dbReference type="Proteomes" id="UP000655208">
    <property type="component" value="Unassembled WGS sequence"/>
</dbReference>
<dbReference type="PANTHER" id="PTHR43201:SF5">
    <property type="entry name" value="MEDIUM-CHAIN ACYL-COA LIGASE ACSF2, MITOCHONDRIAL"/>
    <property type="match status" value="1"/>
</dbReference>
<reference evidence="6" key="1">
    <citation type="journal article" date="2014" name="Int. J. Syst. Evol. Microbiol.">
        <title>Complete genome sequence of Corynebacterium casei LMG S-19264T (=DSM 44701T), isolated from a smear-ripened cheese.</title>
        <authorList>
            <consortium name="US DOE Joint Genome Institute (JGI-PGF)"/>
            <person name="Walter F."/>
            <person name="Albersmeier A."/>
            <person name="Kalinowski J."/>
            <person name="Ruckert C."/>
        </authorList>
    </citation>
    <scope>NUCLEOTIDE SEQUENCE</scope>
    <source>
        <strain evidence="6">CGMCC 4.7308</strain>
    </source>
</reference>
<dbReference type="InterPro" id="IPR042099">
    <property type="entry name" value="ANL_N_sf"/>
</dbReference>
<dbReference type="Gene3D" id="3.40.50.980">
    <property type="match status" value="1"/>
</dbReference>
<keyword evidence="2" id="KW-0436">Ligase</keyword>
<dbReference type="PANTHER" id="PTHR43201">
    <property type="entry name" value="ACYL-COA SYNTHETASE"/>
    <property type="match status" value="1"/>
</dbReference>
<feature type="region of interest" description="Disordered" evidence="3">
    <location>
        <begin position="542"/>
        <end position="596"/>
    </location>
</feature>
<feature type="region of interest" description="Disordered" evidence="3">
    <location>
        <begin position="134"/>
        <end position="157"/>
    </location>
</feature>
<reference evidence="6" key="2">
    <citation type="submission" date="2020-09" db="EMBL/GenBank/DDBJ databases">
        <authorList>
            <person name="Sun Q."/>
            <person name="Zhou Y."/>
        </authorList>
    </citation>
    <scope>NUCLEOTIDE SEQUENCE</scope>
    <source>
        <strain evidence="6">CGMCC 4.7308</strain>
    </source>
</reference>
<dbReference type="EMBL" id="BMNA01000004">
    <property type="protein sequence ID" value="GGM04077.1"/>
    <property type="molecule type" value="Genomic_DNA"/>
</dbReference>
<dbReference type="GO" id="GO:0031956">
    <property type="term" value="F:medium-chain fatty acid-CoA ligase activity"/>
    <property type="evidence" value="ECO:0007669"/>
    <property type="project" value="TreeGrafter"/>
</dbReference>
<feature type="domain" description="AMP-binding enzyme C-terminal" evidence="5">
    <location>
        <begin position="456"/>
        <end position="529"/>
    </location>
</feature>